<dbReference type="AlphaFoldDB" id="A0A1L0AVK0"/>
<dbReference type="PANTHER" id="PTHR10788:SF123">
    <property type="entry name" value="TREHALOSE-PHOSPHATASE"/>
    <property type="match status" value="1"/>
</dbReference>
<dbReference type="SUPFAM" id="SSF56784">
    <property type="entry name" value="HAD-like"/>
    <property type="match status" value="1"/>
</dbReference>
<evidence type="ECO:0000256" key="1">
    <source>
        <dbReference type="ARBA" id="ARBA00005409"/>
    </source>
</evidence>
<accession>A0A1L0AVK0</accession>
<evidence type="ECO:0000313" key="3">
    <source>
        <dbReference type="EMBL" id="SGZ38136.1"/>
    </source>
</evidence>
<dbReference type="Gene3D" id="3.40.50.2000">
    <property type="entry name" value="Glycogen Phosphorylase B"/>
    <property type="match status" value="2"/>
</dbReference>
<dbReference type="InterPro" id="IPR001830">
    <property type="entry name" value="Glyco_trans_20"/>
</dbReference>
<gene>
    <name evidence="3" type="ORF">HGUI_00336</name>
</gene>
<dbReference type="GO" id="GO:0005992">
    <property type="term" value="P:trehalose biosynthetic process"/>
    <property type="evidence" value="ECO:0007669"/>
    <property type="project" value="EnsemblFungi"/>
</dbReference>
<dbReference type="GO" id="GO:0031505">
    <property type="term" value="P:fungal-type cell wall organization"/>
    <property type="evidence" value="ECO:0007669"/>
    <property type="project" value="TreeGrafter"/>
</dbReference>
<dbReference type="OrthoDB" id="755951at2759"/>
<dbReference type="InterPro" id="IPR036412">
    <property type="entry name" value="HAD-like_sf"/>
</dbReference>
<dbReference type="Proteomes" id="UP000183365">
    <property type="component" value="Unassembled WGS sequence"/>
</dbReference>
<organism evidence="3 4">
    <name type="scientific">Hanseniaspora guilliermondii</name>
    <dbReference type="NCBI Taxonomy" id="56406"/>
    <lineage>
        <taxon>Eukaryota</taxon>
        <taxon>Fungi</taxon>
        <taxon>Dikarya</taxon>
        <taxon>Ascomycota</taxon>
        <taxon>Saccharomycotina</taxon>
        <taxon>Saccharomycetes</taxon>
        <taxon>Saccharomycodales</taxon>
        <taxon>Saccharomycodaceae</taxon>
        <taxon>Hanseniaspora</taxon>
    </lineage>
</organism>
<dbReference type="GO" id="GO:0003825">
    <property type="term" value="F:alpha,alpha-trehalose-phosphate synthase (UDP-forming) activity"/>
    <property type="evidence" value="ECO:0007669"/>
    <property type="project" value="TreeGrafter"/>
</dbReference>
<dbReference type="InterPro" id="IPR003337">
    <property type="entry name" value="Trehalose_PPase"/>
</dbReference>
<dbReference type="Pfam" id="PF02358">
    <property type="entry name" value="Trehalose_PPase"/>
    <property type="match status" value="1"/>
</dbReference>
<dbReference type="CDD" id="cd01627">
    <property type="entry name" value="HAD_TPP"/>
    <property type="match status" value="1"/>
</dbReference>
<dbReference type="GO" id="GO:0005829">
    <property type="term" value="C:cytosol"/>
    <property type="evidence" value="ECO:0007669"/>
    <property type="project" value="TreeGrafter"/>
</dbReference>
<dbReference type="GO" id="GO:0005946">
    <property type="term" value="C:alpha,alpha-trehalose-phosphate synthase complex (UDP-forming)"/>
    <property type="evidence" value="ECO:0007669"/>
    <property type="project" value="EnsemblFungi"/>
</dbReference>
<dbReference type="CDD" id="cd03788">
    <property type="entry name" value="GT20_TPS"/>
    <property type="match status" value="1"/>
</dbReference>
<proteinExistence type="inferred from homology"/>
<protein>
    <submittedName>
        <fullName evidence="3">Related to Trehalose-phosphatase</fullName>
    </submittedName>
</protein>
<dbReference type="EMBL" id="FQNF01000004">
    <property type="protein sequence ID" value="SGZ38136.1"/>
    <property type="molecule type" value="Genomic_DNA"/>
</dbReference>
<dbReference type="InterPro" id="IPR006379">
    <property type="entry name" value="HAD-SF_hydro_IIB"/>
</dbReference>
<dbReference type="NCBIfam" id="TIGR01484">
    <property type="entry name" value="HAD-SF-IIB"/>
    <property type="match status" value="1"/>
</dbReference>
<evidence type="ECO:0000313" key="4">
    <source>
        <dbReference type="Proteomes" id="UP000183365"/>
    </source>
</evidence>
<dbReference type="Pfam" id="PF00982">
    <property type="entry name" value="Glyco_transf_20"/>
    <property type="match status" value="2"/>
</dbReference>
<sequence length="919" mass="105627">MSDNKSRIINCVTRLPYSITKITHHKSDDKSNLNVEYKIDSITGNTSLYTSLLNDDAEESSLFDKTNISEEIILGWTGDIQYFDRYEIKTEFFESEGTTPKNELVGVEEKSFPSKSKIINEDDNNKLNNIHSYYTLTDPNEQIKKSQEEVNDAFDLSDKEKTYLKTRLNDEIIKINSNNQTKMEPIFLPATTSKKNQWLKYADKILYPDFHYILSPFLQDLKFDTTDAKKEKWIEYVKFNEEYADKVADIYQPGDIIIIHDYHLMLLPQMIRMKLNNRNTNKHLTIGYFHHVTFPSYEYFRSLTFRKEIVDGMLGSDVIFFQSPSFSRHFVSCCKRLLDCTWSFKSPHKDKDCNSEDPDGVYHVSAYGNDVLIKCSPQGINKTLLIKDSFTESVDNKVQALLKAYEGKKIIFGRDRMDGCKGILQKLQGFDTLLDMFPEWKEKIVYIQVSTPKIKTVKRQVQGINAAEMDDDAGIDDDDNEDYELERQILELVTEINAKHGSFNYQPVQHYHMKIPKDVYLALLRVADVFFVGSIRDAINLSGLEYVTVQTASLMREASNSQLKLKPLILSEFSGTPLTHEDCYIINPWDSVAVARTLDKALNEKFTLKNKAEVRALFNKVPSLQSWSNDIISTLSSLLTVNNTITPLLSVNNLKSTYQRAQKRLFCFDYDGTLTPIVQDPAAAIPTAKLYTTLSKLLKDERNEVWIISGRDQAFLNKWFGDERFTSSKNKMGLSAEHGCFLKSPDSNEGWVNLTEKYNLEKWQKKCFSIMDFYTHKTPGSFIESKKVALTWHYRRAVPELGDFCAKELKQELESVFSAEEYKNFELEVMEGKMNVEVRPKFVNKGEIVRNLYNESNPDFVLCLGDDKTDEDMFKVLNSYGKQDGIYPVSVGSASKKTVAKAHLSDPSRVLNTLGILTE</sequence>
<evidence type="ECO:0000256" key="2">
    <source>
        <dbReference type="ARBA" id="ARBA00006330"/>
    </source>
</evidence>
<reference evidence="4" key="1">
    <citation type="submission" date="2016-11" db="EMBL/GenBank/DDBJ databases">
        <authorList>
            <person name="Guldener U."/>
        </authorList>
    </citation>
    <scope>NUCLEOTIDE SEQUENCE [LARGE SCALE GENOMIC DNA]</scope>
</reference>
<dbReference type="GO" id="GO:0006995">
    <property type="term" value="P:cellular response to nitrogen starvation"/>
    <property type="evidence" value="ECO:0007669"/>
    <property type="project" value="EnsemblFungi"/>
</dbReference>
<dbReference type="GO" id="GO:0034605">
    <property type="term" value="P:cellular response to heat"/>
    <property type="evidence" value="ECO:0007669"/>
    <property type="project" value="TreeGrafter"/>
</dbReference>
<dbReference type="GO" id="GO:0004805">
    <property type="term" value="F:trehalose-phosphatase activity"/>
    <property type="evidence" value="ECO:0007669"/>
    <property type="project" value="EnsemblFungi"/>
</dbReference>
<dbReference type="InterPro" id="IPR023214">
    <property type="entry name" value="HAD_sf"/>
</dbReference>
<dbReference type="GO" id="GO:0010508">
    <property type="term" value="P:positive regulation of autophagy"/>
    <property type="evidence" value="ECO:0007669"/>
    <property type="project" value="EnsemblFungi"/>
</dbReference>
<dbReference type="Gene3D" id="3.30.70.1020">
    <property type="entry name" value="Trehalose-6-phosphate phosphatase related protein, domain 2"/>
    <property type="match status" value="1"/>
</dbReference>
<keyword evidence="4" id="KW-1185">Reference proteome</keyword>
<dbReference type="NCBIfam" id="TIGR00685">
    <property type="entry name" value="T6PP"/>
    <property type="match status" value="1"/>
</dbReference>
<comment type="similarity">
    <text evidence="1">In the N-terminal section; belongs to the glycosyltransferase 20 family.</text>
</comment>
<dbReference type="SUPFAM" id="SSF53756">
    <property type="entry name" value="UDP-Glycosyltransferase/glycogen phosphorylase"/>
    <property type="match status" value="1"/>
</dbReference>
<dbReference type="PANTHER" id="PTHR10788">
    <property type="entry name" value="TREHALOSE-6-PHOSPHATE SYNTHASE"/>
    <property type="match status" value="1"/>
</dbReference>
<dbReference type="Gene3D" id="3.40.50.1000">
    <property type="entry name" value="HAD superfamily/HAD-like"/>
    <property type="match status" value="1"/>
</dbReference>
<dbReference type="VEuPathDB" id="FungiDB:HGUI_00336"/>
<name>A0A1L0AVK0_9ASCO</name>
<comment type="similarity">
    <text evidence="2">In the C-terminal section; belongs to the trehalose phosphatase family.</text>
</comment>